<evidence type="ECO:0000313" key="1">
    <source>
        <dbReference type="EMBL" id="MCP9198405.1"/>
    </source>
</evidence>
<dbReference type="EMBL" id="JANCNS010000001">
    <property type="protein sequence ID" value="MCP9198405.1"/>
    <property type="molecule type" value="Genomic_DNA"/>
</dbReference>
<organism evidence="1 2">
    <name type="scientific">Christiangramia oceanisediminis</name>
    <dbReference type="NCBI Taxonomy" id="2920386"/>
    <lineage>
        <taxon>Bacteria</taxon>
        <taxon>Pseudomonadati</taxon>
        <taxon>Bacteroidota</taxon>
        <taxon>Flavobacteriia</taxon>
        <taxon>Flavobacteriales</taxon>
        <taxon>Flavobacteriaceae</taxon>
        <taxon>Christiangramia</taxon>
    </lineage>
</organism>
<comment type="caution">
    <text evidence="1">The sequence shown here is derived from an EMBL/GenBank/DDBJ whole genome shotgun (WGS) entry which is preliminary data.</text>
</comment>
<reference evidence="1" key="1">
    <citation type="submission" date="2022-07" db="EMBL/GenBank/DDBJ databases">
        <title>Gramela sediminis sp. nov., isolated from deep-sea sediment of the Indian Ocean.</title>
        <authorList>
            <person name="Shi H."/>
        </authorList>
    </citation>
    <scope>NUCLEOTIDE SEQUENCE</scope>
    <source>
        <strain evidence="1">GC03-9</strain>
    </source>
</reference>
<sequence>MSLEKAYGGIFYRRSVEKLSEPHLGIEVDYWYMAKRISENSPIIDLCICTLIFDHRSNRFECKSIHQGNYKTWKEVIRQRLEFHMLKEGVDKLMAKRIARDLEVSKEKMVEFNRSEFLYKKN</sequence>
<keyword evidence="2" id="KW-1185">Reference proteome</keyword>
<name>A0A9X2KV79_9FLAO</name>
<accession>A0A9X2KV79</accession>
<evidence type="ECO:0000313" key="2">
    <source>
        <dbReference type="Proteomes" id="UP001155280"/>
    </source>
</evidence>
<proteinExistence type="predicted"/>
<dbReference type="AlphaFoldDB" id="A0A9X2KV79"/>
<dbReference type="Proteomes" id="UP001155280">
    <property type="component" value="Unassembled WGS sequence"/>
</dbReference>
<gene>
    <name evidence="1" type="ORF">MKO06_00685</name>
</gene>
<dbReference type="RefSeq" id="WP_241550415.1">
    <property type="nucleotide sequence ID" value="NZ_JANCNS010000001.1"/>
</dbReference>
<protein>
    <submittedName>
        <fullName evidence="1">Uncharacterized protein</fullName>
    </submittedName>
</protein>